<evidence type="ECO:0000256" key="1">
    <source>
        <dbReference type="ARBA" id="ARBA00004141"/>
    </source>
</evidence>
<evidence type="ECO:0000313" key="9">
    <source>
        <dbReference type="EMBL" id="CAB5018780.1"/>
    </source>
</evidence>
<dbReference type="InterPro" id="IPR052185">
    <property type="entry name" value="IPC_Synthase-Related"/>
</dbReference>
<evidence type="ECO:0000256" key="5">
    <source>
        <dbReference type="SAM" id="Phobius"/>
    </source>
</evidence>
<dbReference type="SUPFAM" id="SSF48317">
    <property type="entry name" value="Acid phosphatase/Vanadium-dependent haloperoxidase"/>
    <property type="match status" value="1"/>
</dbReference>
<evidence type="ECO:0000256" key="4">
    <source>
        <dbReference type="ARBA" id="ARBA00023136"/>
    </source>
</evidence>
<feature type="transmembrane region" description="Helical" evidence="5">
    <location>
        <begin position="138"/>
        <end position="163"/>
    </location>
</feature>
<dbReference type="PANTHER" id="PTHR31310:SF7">
    <property type="entry name" value="PA-PHOSPHATASE RELATED-FAMILY PROTEIN DDB_G0268928"/>
    <property type="match status" value="1"/>
</dbReference>
<sequence length="323" mass="36051">MDENPTSLTPNDGGRDSRISLITRFFAILAVILAVTTGALLAGQFPGRPILLLALLIIIFLVVWDNPNVVAHTVLDWLPVLVIAVGYDLVRSQAPSLITRAITEPQLKTDEFLFFGTVPTVRLQQAIPVKTNSGSAQWWGYLMTAIYITHFLVAPIVALWIYIAHREWFSRFAALIVSVTVCGFITYFALPATPPWLASRQGALAPTIRVAHLVWQELGITELATIFNGNARLANPVAALPSLHAAWPLMMLLFLWPRIGQWRWALLAYNVAMDFVLVYGAEHYLSDILLGWIYTVVVFIVVTKFMDRKRLLVKNTSENQSLG</sequence>
<dbReference type="GO" id="GO:0016020">
    <property type="term" value="C:membrane"/>
    <property type="evidence" value="ECO:0007669"/>
    <property type="project" value="UniProtKB-SubCell"/>
</dbReference>
<gene>
    <name evidence="7" type="ORF">UFOPK3605_00422</name>
    <name evidence="8" type="ORF">UFOPK3897_00214</name>
    <name evidence="9" type="ORF">UFOPK4121_00518</name>
</gene>
<feature type="domain" description="Inositolphosphotransferase Aur1/Ipt1" evidence="6">
    <location>
        <begin position="136"/>
        <end position="300"/>
    </location>
</feature>
<dbReference type="Pfam" id="PF14378">
    <property type="entry name" value="PAP2_3"/>
    <property type="match status" value="1"/>
</dbReference>
<feature type="transmembrane region" description="Helical" evidence="5">
    <location>
        <begin position="237"/>
        <end position="257"/>
    </location>
</feature>
<dbReference type="EMBL" id="CAFBOF010000002">
    <property type="protein sequence ID" value="CAB4969109.1"/>
    <property type="molecule type" value="Genomic_DNA"/>
</dbReference>
<name>A0A6J7LT96_9ZZZZ</name>
<dbReference type="PANTHER" id="PTHR31310">
    <property type="match status" value="1"/>
</dbReference>
<organism evidence="8">
    <name type="scientific">freshwater metagenome</name>
    <dbReference type="NCBI Taxonomy" id="449393"/>
    <lineage>
        <taxon>unclassified sequences</taxon>
        <taxon>metagenomes</taxon>
        <taxon>ecological metagenomes</taxon>
    </lineage>
</organism>
<dbReference type="AlphaFoldDB" id="A0A6J7LT96"/>
<accession>A0A6J7LT96</accession>
<feature type="transmembrane region" description="Helical" evidence="5">
    <location>
        <begin position="47"/>
        <end position="64"/>
    </location>
</feature>
<feature type="transmembrane region" description="Helical" evidence="5">
    <location>
        <begin position="21"/>
        <end position="41"/>
    </location>
</feature>
<dbReference type="InterPro" id="IPR026841">
    <property type="entry name" value="Aur1/Ipt1"/>
</dbReference>
<evidence type="ECO:0000313" key="8">
    <source>
        <dbReference type="EMBL" id="CAB4969109.1"/>
    </source>
</evidence>
<evidence type="ECO:0000313" key="7">
    <source>
        <dbReference type="EMBL" id="CAB4899794.1"/>
    </source>
</evidence>
<proteinExistence type="predicted"/>
<protein>
    <submittedName>
        <fullName evidence="8">Unannotated protein</fullName>
    </submittedName>
</protein>
<feature type="transmembrane region" description="Helical" evidence="5">
    <location>
        <begin position="172"/>
        <end position="190"/>
    </location>
</feature>
<dbReference type="InterPro" id="IPR036938">
    <property type="entry name" value="PAP2/HPO_sf"/>
</dbReference>
<feature type="transmembrane region" description="Helical" evidence="5">
    <location>
        <begin position="264"/>
        <end position="282"/>
    </location>
</feature>
<reference evidence="8" key="1">
    <citation type="submission" date="2020-05" db="EMBL/GenBank/DDBJ databases">
        <authorList>
            <person name="Chiriac C."/>
            <person name="Salcher M."/>
            <person name="Ghai R."/>
            <person name="Kavagutti S V."/>
        </authorList>
    </citation>
    <scope>NUCLEOTIDE SEQUENCE</scope>
</reference>
<dbReference type="EMBL" id="CAFBPQ010000010">
    <property type="protein sequence ID" value="CAB5018780.1"/>
    <property type="molecule type" value="Genomic_DNA"/>
</dbReference>
<comment type="subcellular location">
    <subcellularLocation>
        <location evidence="1">Membrane</location>
        <topology evidence="1">Multi-pass membrane protein</topology>
    </subcellularLocation>
</comment>
<evidence type="ECO:0000259" key="6">
    <source>
        <dbReference type="Pfam" id="PF14378"/>
    </source>
</evidence>
<feature type="transmembrane region" description="Helical" evidence="5">
    <location>
        <begin position="288"/>
        <end position="306"/>
    </location>
</feature>
<dbReference type="EMBL" id="CAFBMM010000011">
    <property type="protein sequence ID" value="CAB4899794.1"/>
    <property type="molecule type" value="Genomic_DNA"/>
</dbReference>
<evidence type="ECO:0000256" key="3">
    <source>
        <dbReference type="ARBA" id="ARBA00022989"/>
    </source>
</evidence>
<dbReference type="Gene3D" id="1.20.144.10">
    <property type="entry name" value="Phosphatidic acid phosphatase type 2/haloperoxidase"/>
    <property type="match status" value="1"/>
</dbReference>
<evidence type="ECO:0000256" key="2">
    <source>
        <dbReference type="ARBA" id="ARBA00022692"/>
    </source>
</evidence>
<keyword evidence="4 5" id="KW-0472">Membrane</keyword>
<keyword evidence="2 5" id="KW-0812">Transmembrane</keyword>
<keyword evidence="3 5" id="KW-1133">Transmembrane helix</keyword>